<dbReference type="InterPro" id="IPR023213">
    <property type="entry name" value="CAT-like_dom_sf"/>
</dbReference>
<sequence length="442" mass="48217">MPFHFMSARRELRMDGKLSLKVTRSPQEVVHPAGESTPGGYYFLGNLDQNLVVTMKTVYCFQATDYRSSDDVERVLRTSLEKVLVEFYPFDGRFAVGNDGKLAVKLDGSGVPFVAAAADCEIEQLGDISIPEPEKLGQLVFSPPASNVFEEPLLAVQVTKFKCGGFSLGMAMNHSLCDGISAVEFLQAWAETARDLPLSLPPFLDRSILAARRPPAIEYPHQEYADIAESLSSPEASNALPLIHRCFILDPPKIHRLKQLATGDEGAPPSSFVALSGLVWRFRTMALNTPQTDPTKLLFAVDGRSRLEPPLPAGFFGNGIVFACCLCPAGDLVNRPLSHAVRMIQEANRGITDRSIRSAIDHYEVNRVRPSLAGTLVITAWTRLGFRATDFGWGCAAQTAPAELPGREVALFLPHGEDGKSTAVILGLPAPAMLAFQKMMDF</sequence>
<comment type="similarity">
    <text evidence="1">Belongs to the plant acyltransferase family.</text>
</comment>
<keyword evidence="2 4" id="KW-0808">Transferase</keyword>
<keyword evidence="3 4" id="KW-0012">Acyltransferase</keyword>
<dbReference type="Proteomes" id="UP000236161">
    <property type="component" value="Unassembled WGS sequence"/>
</dbReference>
<dbReference type="Pfam" id="PF02458">
    <property type="entry name" value="Transferase"/>
    <property type="match status" value="1"/>
</dbReference>
<reference evidence="4 5" key="1">
    <citation type="journal article" date="2017" name="Nature">
        <title>The Apostasia genome and the evolution of orchids.</title>
        <authorList>
            <person name="Zhang G.Q."/>
            <person name="Liu K.W."/>
            <person name="Li Z."/>
            <person name="Lohaus R."/>
            <person name="Hsiao Y.Y."/>
            <person name="Niu S.C."/>
            <person name="Wang J.Y."/>
            <person name="Lin Y.C."/>
            <person name="Xu Q."/>
            <person name="Chen L.J."/>
            <person name="Yoshida K."/>
            <person name="Fujiwara S."/>
            <person name="Wang Z.W."/>
            <person name="Zhang Y.Q."/>
            <person name="Mitsuda N."/>
            <person name="Wang M."/>
            <person name="Liu G.H."/>
            <person name="Pecoraro L."/>
            <person name="Huang H.X."/>
            <person name="Xiao X.J."/>
            <person name="Lin M."/>
            <person name="Wu X.Y."/>
            <person name="Wu W.L."/>
            <person name="Chen Y.Y."/>
            <person name="Chang S.B."/>
            <person name="Sakamoto S."/>
            <person name="Ohme-Takagi M."/>
            <person name="Yagi M."/>
            <person name="Zeng S.J."/>
            <person name="Shen C.Y."/>
            <person name="Yeh C.M."/>
            <person name="Luo Y.B."/>
            <person name="Tsai W.C."/>
            <person name="Van de Peer Y."/>
            <person name="Liu Z.J."/>
        </authorList>
    </citation>
    <scope>NUCLEOTIDE SEQUENCE [LARGE SCALE GENOMIC DNA]</scope>
    <source>
        <strain evidence="5">cv. Shenzhen</strain>
        <tissue evidence="4">Stem</tissue>
    </source>
</reference>
<dbReference type="STRING" id="1088818.A0A2I0A4A0"/>
<dbReference type="EMBL" id="KZ452026">
    <property type="protein sequence ID" value="PKA50372.1"/>
    <property type="molecule type" value="Genomic_DNA"/>
</dbReference>
<dbReference type="PANTHER" id="PTHR31642">
    <property type="entry name" value="TRICHOTHECENE 3-O-ACETYLTRANSFERASE"/>
    <property type="match status" value="1"/>
</dbReference>
<dbReference type="InterPro" id="IPR050317">
    <property type="entry name" value="Plant_Fungal_Acyltransferase"/>
</dbReference>
<protein>
    <submittedName>
        <fullName evidence="4">Omega-hydroxypalmitate O-feruloyl transferase</fullName>
        <ecNumber evidence="4">2.3.1.188</ecNumber>
    </submittedName>
</protein>
<dbReference type="EC" id="2.3.1.188" evidence="4"/>
<dbReference type="GO" id="GO:0102406">
    <property type="term" value="F:omega-hydroxypalmitate O-sinapoyl transferase activity"/>
    <property type="evidence" value="ECO:0007669"/>
    <property type="project" value="UniProtKB-EC"/>
</dbReference>
<dbReference type="OrthoDB" id="671439at2759"/>
<dbReference type="AlphaFoldDB" id="A0A2I0A4A0"/>
<name>A0A2I0A4A0_9ASPA</name>
<gene>
    <name evidence="4" type="primary">HHT1</name>
    <name evidence="4" type="ORF">AXF42_Ash013461</name>
</gene>
<evidence type="ECO:0000313" key="5">
    <source>
        <dbReference type="Proteomes" id="UP000236161"/>
    </source>
</evidence>
<evidence type="ECO:0000313" key="4">
    <source>
        <dbReference type="EMBL" id="PKA50372.1"/>
    </source>
</evidence>
<keyword evidence="5" id="KW-1185">Reference proteome</keyword>
<evidence type="ECO:0000256" key="3">
    <source>
        <dbReference type="ARBA" id="ARBA00023315"/>
    </source>
</evidence>
<organism evidence="4 5">
    <name type="scientific">Apostasia shenzhenica</name>
    <dbReference type="NCBI Taxonomy" id="1088818"/>
    <lineage>
        <taxon>Eukaryota</taxon>
        <taxon>Viridiplantae</taxon>
        <taxon>Streptophyta</taxon>
        <taxon>Embryophyta</taxon>
        <taxon>Tracheophyta</taxon>
        <taxon>Spermatophyta</taxon>
        <taxon>Magnoliopsida</taxon>
        <taxon>Liliopsida</taxon>
        <taxon>Asparagales</taxon>
        <taxon>Orchidaceae</taxon>
        <taxon>Apostasioideae</taxon>
        <taxon>Apostasia</taxon>
    </lineage>
</organism>
<evidence type="ECO:0000256" key="2">
    <source>
        <dbReference type="ARBA" id="ARBA00022679"/>
    </source>
</evidence>
<proteinExistence type="inferred from homology"/>
<evidence type="ECO:0000256" key="1">
    <source>
        <dbReference type="ARBA" id="ARBA00009861"/>
    </source>
</evidence>
<accession>A0A2I0A4A0</accession>
<dbReference type="Gene3D" id="3.30.559.10">
    <property type="entry name" value="Chloramphenicol acetyltransferase-like domain"/>
    <property type="match status" value="2"/>
</dbReference>
<dbReference type="PANTHER" id="PTHR31642:SF318">
    <property type="entry name" value="OMEGA-HYDROXYPALMITATE O-FERULOYL TRANSFERASE"/>
    <property type="match status" value="1"/>
</dbReference>